<dbReference type="PANTHER" id="PTHR31008">
    <property type="entry name" value="COP1-INTERACTING PROTEIN-RELATED"/>
    <property type="match status" value="1"/>
</dbReference>
<protein>
    <recommendedName>
        <fullName evidence="1">TIR domain-containing protein</fullName>
    </recommendedName>
</protein>
<dbReference type="AlphaFoldDB" id="A0A8X7PH14"/>
<dbReference type="PANTHER" id="PTHR31008:SF16">
    <property type="entry name" value="TOLL-INTERLEUKIN-RESISTANCE (TIR) DOMAIN FAMILY PROTEIN"/>
    <property type="match status" value="1"/>
</dbReference>
<dbReference type="SUPFAM" id="SSF52200">
    <property type="entry name" value="Toll/Interleukin receptor TIR domain"/>
    <property type="match status" value="1"/>
</dbReference>
<dbReference type="SMART" id="SM00255">
    <property type="entry name" value="TIR"/>
    <property type="match status" value="1"/>
</dbReference>
<evidence type="ECO:0000313" key="2">
    <source>
        <dbReference type="EMBL" id="KAG2250807.1"/>
    </source>
</evidence>
<gene>
    <name evidence="2" type="ORF">Bca52824_080943</name>
</gene>
<sequence length="364" mass="40949">MISRVFDFVKQSKSIQLNNKLFLDLLSSSSSTKPKALHDVFINHRGTDTKRNIATLLYDNLNARNIRPFLDSKNMKPGDKLFDHINRAILTSKVAVTVFSPNYCDSYFCLHELALIMESKKRVIPIFFDIKPSQLDVMIERVTCSDDEIQRFRWALQEAKDIVGLTFDSCKGNLSEVVTVASDVIVERLVELDSEDEDLDDWVLCRIYKKQSSAQKQAYEHVVTSTRELSNNGTSSTTSSSSHFEDVLDSLHHETDNRNFQYANSSNRFSSLRPDLTVGEKTGFNGLADTNSFDWGSFVGNVEHNSGPELGLSHVVPSLEFNSGYLKMEEEFNNPDDFGFAQNSYGIDSVGFGYSGQVGGFGYI</sequence>
<accession>A0A8X7PH14</accession>
<dbReference type="PROSITE" id="PS50104">
    <property type="entry name" value="TIR"/>
    <property type="match status" value="1"/>
</dbReference>
<evidence type="ECO:0000259" key="1">
    <source>
        <dbReference type="PROSITE" id="PS50104"/>
    </source>
</evidence>
<evidence type="ECO:0000313" key="3">
    <source>
        <dbReference type="Proteomes" id="UP000886595"/>
    </source>
</evidence>
<reference evidence="2 3" key="1">
    <citation type="submission" date="2020-02" db="EMBL/GenBank/DDBJ databases">
        <authorList>
            <person name="Ma Q."/>
            <person name="Huang Y."/>
            <person name="Song X."/>
            <person name="Pei D."/>
        </authorList>
    </citation>
    <scope>NUCLEOTIDE SEQUENCE [LARGE SCALE GENOMIC DNA]</scope>
    <source>
        <strain evidence="2">Sxm20200214</strain>
        <tissue evidence="2">Leaf</tissue>
    </source>
</reference>
<dbReference type="Gene3D" id="3.40.50.10140">
    <property type="entry name" value="Toll/interleukin-1 receptor homology (TIR) domain"/>
    <property type="match status" value="1"/>
</dbReference>
<dbReference type="InterPro" id="IPR000157">
    <property type="entry name" value="TIR_dom"/>
</dbReference>
<dbReference type="GO" id="GO:0007165">
    <property type="term" value="P:signal transduction"/>
    <property type="evidence" value="ECO:0007669"/>
    <property type="project" value="InterPro"/>
</dbReference>
<dbReference type="EMBL" id="JAAMPC010000016">
    <property type="protein sequence ID" value="KAG2250807.1"/>
    <property type="molecule type" value="Genomic_DNA"/>
</dbReference>
<comment type="caution">
    <text evidence="2">The sequence shown here is derived from an EMBL/GenBank/DDBJ whole genome shotgun (WGS) entry which is preliminary data.</text>
</comment>
<dbReference type="Proteomes" id="UP000886595">
    <property type="component" value="Unassembled WGS sequence"/>
</dbReference>
<dbReference type="OrthoDB" id="6078042at2759"/>
<name>A0A8X7PH14_BRACI</name>
<dbReference type="InterPro" id="IPR035897">
    <property type="entry name" value="Toll_tir_struct_dom_sf"/>
</dbReference>
<proteinExistence type="predicted"/>
<dbReference type="Pfam" id="PF01582">
    <property type="entry name" value="TIR"/>
    <property type="match status" value="1"/>
</dbReference>
<keyword evidence="3" id="KW-1185">Reference proteome</keyword>
<feature type="domain" description="TIR" evidence="1">
    <location>
        <begin position="36"/>
        <end position="211"/>
    </location>
</feature>
<organism evidence="2 3">
    <name type="scientific">Brassica carinata</name>
    <name type="common">Ethiopian mustard</name>
    <name type="synonym">Abyssinian cabbage</name>
    <dbReference type="NCBI Taxonomy" id="52824"/>
    <lineage>
        <taxon>Eukaryota</taxon>
        <taxon>Viridiplantae</taxon>
        <taxon>Streptophyta</taxon>
        <taxon>Embryophyta</taxon>
        <taxon>Tracheophyta</taxon>
        <taxon>Spermatophyta</taxon>
        <taxon>Magnoliopsida</taxon>
        <taxon>eudicotyledons</taxon>
        <taxon>Gunneridae</taxon>
        <taxon>Pentapetalae</taxon>
        <taxon>rosids</taxon>
        <taxon>malvids</taxon>
        <taxon>Brassicales</taxon>
        <taxon>Brassicaceae</taxon>
        <taxon>Brassiceae</taxon>
        <taxon>Brassica</taxon>
    </lineage>
</organism>